<dbReference type="InterPro" id="IPR001054">
    <property type="entry name" value="A/G_cyclase"/>
</dbReference>
<feature type="transmembrane region" description="Helical" evidence="1">
    <location>
        <begin position="367"/>
        <end position="383"/>
    </location>
</feature>
<dbReference type="GO" id="GO:0009190">
    <property type="term" value="P:cyclic nucleotide biosynthetic process"/>
    <property type="evidence" value="ECO:0007669"/>
    <property type="project" value="InterPro"/>
</dbReference>
<proteinExistence type="predicted"/>
<dbReference type="InterPro" id="IPR029787">
    <property type="entry name" value="Nucleotide_cyclase"/>
</dbReference>
<accession>A0A3B1AMJ7</accession>
<keyword evidence="3" id="KW-0456">Lyase</keyword>
<dbReference type="EC" id="4.6.1.1" evidence="3"/>
<dbReference type="SUPFAM" id="SSF55073">
    <property type="entry name" value="Nucleotide cyclase"/>
    <property type="match status" value="1"/>
</dbReference>
<dbReference type="CDD" id="cd07302">
    <property type="entry name" value="CHD"/>
    <property type="match status" value="1"/>
</dbReference>
<organism evidence="3">
    <name type="scientific">hydrothermal vent metagenome</name>
    <dbReference type="NCBI Taxonomy" id="652676"/>
    <lineage>
        <taxon>unclassified sequences</taxon>
        <taxon>metagenomes</taxon>
        <taxon>ecological metagenomes</taxon>
    </lineage>
</organism>
<feature type="transmembrane region" description="Helical" evidence="1">
    <location>
        <begin position="337"/>
        <end position="361"/>
    </location>
</feature>
<feature type="transmembrane region" description="Helical" evidence="1">
    <location>
        <begin position="313"/>
        <end position="330"/>
    </location>
</feature>
<dbReference type="SMART" id="SM01080">
    <property type="entry name" value="CHASE2"/>
    <property type="match status" value="1"/>
</dbReference>
<keyword evidence="1" id="KW-0812">Transmembrane</keyword>
<dbReference type="GO" id="GO:0004016">
    <property type="term" value="F:adenylate cyclase activity"/>
    <property type="evidence" value="ECO:0007669"/>
    <property type="project" value="UniProtKB-EC"/>
</dbReference>
<evidence type="ECO:0000313" key="3">
    <source>
        <dbReference type="EMBL" id="VAX07149.1"/>
    </source>
</evidence>
<dbReference type="PROSITE" id="PS50125">
    <property type="entry name" value="GUANYLATE_CYCLASE_2"/>
    <property type="match status" value="1"/>
</dbReference>
<dbReference type="Gene3D" id="3.30.70.1230">
    <property type="entry name" value="Nucleotide cyclase"/>
    <property type="match status" value="1"/>
</dbReference>
<dbReference type="AlphaFoldDB" id="A0A3B1AMJ7"/>
<protein>
    <submittedName>
        <fullName evidence="3">Adenylate cyclase</fullName>
        <ecNumber evidence="3">4.6.1.1</ecNumber>
    </submittedName>
</protein>
<dbReference type="Pfam" id="PF05226">
    <property type="entry name" value="CHASE2"/>
    <property type="match status" value="1"/>
</dbReference>
<dbReference type="PANTHER" id="PTHR43081:SF1">
    <property type="entry name" value="ADENYLATE CYCLASE, TERMINAL-DIFFERENTIATION SPECIFIC"/>
    <property type="match status" value="1"/>
</dbReference>
<feature type="domain" description="Guanylate cyclase" evidence="2">
    <location>
        <begin position="429"/>
        <end position="567"/>
    </location>
</feature>
<sequence>MVCAVTALLVFLVLIGLRQSGALQALELNIYDRFTQLRPAIAPDARVVVLGVTEADLQRFSHPLTDAVLVEVLATLLSYGPRVIGVDIYRDIPIPPGSNRLDALLRKNINIIWVEQFGQSGRVGVAAPAVLYGTERIGFNDLVYDSDGTIRRGLLFLDDGERLGYSLSLQLALGYLAEEGVVPQPDEQTPEWMRLGNTTIVPFGANDGGYVEADAAGYQYLVDYMSGIGGFPVYSLSHLLDGLIPRETLQNRVVLLGGMAVSLNDFFHTPISENGQELPVYGVEVHAHMTSQLLRLALDNTAMIRSMDEFGETLWIGLWCLLGGLLGWVVRAPRYFLPLTVIGIILLCGVGFWALLWSWWLPVVPPAAGWLVAAGAVISYLSHQEQEQRQLLMQLFSRHVSPDVAEELWQERRRFLKNGIAEPQELIATVLFTDIEGFTSVSESMQPRQLMGWLNTYMEAMNGVIGRYDGVVNKYIGDAIMALFGVPVAKCTEAEIARDAVNAVDCALVMEQELDRLNSVWEVQGLPPIRMRVGIFTGELVAGTIGNQQRAEYTVIGDTVNTASRLESFGKGPEEGSYAGRSCRILIGGITRAHILDTHKVVSMGNVTLKGKAQKVEVFRVVRRLAEA</sequence>
<keyword evidence="1" id="KW-0472">Membrane</keyword>
<keyword evidence="1" id="KW-1133">Transmembrane helix</keyword>
<evidence type="ECO:0000256" key="1">
    <source>
        <dbReference type="SAM" id="Phobius"/>
    </source>
</evidence>
<reference evidence="3" key="1">
    <citation type="submission" date="2018-06" db="EMBL/GenBank/DDBJ databases">
        <authorList>
            <person name="Zhirakovskaya E."/>
        </authorList>
    </citation>
    <scope>NUCLEOTIDE SEQUENCE</scope>
</reference>
<name>A0A3B1AMJ7_9ZZZZ</name>
<dbReference type="PANTHER" id="PTHR43081">
    <property type="entry name" value="ADENYLATE CYCLASE, TERMINAL-DIFFERENTIATION SPECIFIC-RELATED"/>
    <property type="match status" value="1"/>
</dbReference>
<dbReference type="EMBL" id="UOFX01000021">
    <property type="protein sequence ID" value="VAX07149.1"/>
    <property type="molecule type" value="Genomic_DNA"/>
</dbReference>
<gene>
    <name evidence="3" type="ORF">MNBD_GAMMA26-1425</name>
</gene>
<dbReference type="SMART" id="SM00044">
    <property type="entry name" value="CYCc"/>
    <property type="match status" value="1"/>
</dbReference>
<dbReference type="InterPro" id="IPR050697">
    <property type="entry name" value="Adenylyl/Guanylyl_Cyclase_3/4"/>
</dbReference>
<dbReference type="Pfam" id="PF00211">
    <property type="entry name" value="Guanylate_cyc"/>
    <property type="match status" value="1"/>
</dbReference>
<evidence type="ECO:0000259" key="2">
    <source>
        <dbReference type="PROSITE" id="PS50125"/>
    </source>
</evidence>
<dbReference type="GO" id="GO:0035556">
    <property type="term" value="P:intracellular signal transduction"/>
    <property type="evidence" value="ECO:0007669"/>
    <property type="project" value="InterPro"/>
</dbReference>
<dbReference type="InterPro" id="IPR007890">
    <property type="entry name" value="CHASE2"/>
</dbReference>